<evidence type="ECO:0000313" key="2">
    <source>
        <dbReference type="Proteomes" id="UP000009296"/>
    </source>
</evidence>
<evidence type="ECO:0000313" key="1">
    <source>
        <dbReference type="EMBL" id="AEH07179.1"/>
    </source>
</evidence>
<dbReference type="STRING" id="647113.Metok_1211"/>
<sequence>MKTLESKSLELKKVITKSGAELYVIELSDNHFFIEQNPLKKSKYGVAYSKLKEKYPEYYMFWEIKNNKYTGKLLTGALLKKEDIDPFITEILNDEEYKEYEDVKENIEDYR</sequence>
<dbReference type="RefSeq" id="WP_013867362.1">
    <property type="nucleotide sequence ID" value="NC_015636.1"/>
</dbReference>
<dbReference type="HOGENOM" id="CLU_2140308_0_0_2"/>
<dbReference type="eggNOG" id="arCOG05772">
    <property type="taxonomic scope" value="Archaea"/>
</dbReference>
<accession>F8AJJ3</accession>
<reference evidence="1" key="1">
    <citation type="submission" date="2011-05" db="EMBL/GenBank/DDBJ databases">
        <title>Complete sequence of chromosome of Methanothermococcus okinawensis IH1.</title>
        <authorList>
            <consortium name="US DOE Joint Genome Institute"/>
            <person name="Lucas S."/>
            <person name="Han J."/>
            <person name="Lapidus A."/>
            <person name="Cheng J.-F."/>
            <person name="Goodwin L."/>
            <person name="Pitluck S."/>
            <person name="Peters L."/>
            <person name="Mikhailova N."/>
            <person name="Held B."/>
            <person name="Han C."/>
            <person name="Tapia R."/>
            <person name="Land M."/>
            <person name="Hauser L."/>
            <person name="Kyrpides N."/>
            <person name="Ivanova N."/>
            <person name="Pagani I."/>
            <person name="Sieprawska-Lupa M."/>
            <person name="Takai K."/>
            <person name="Miyazaki J."/>
            <person name="Whitman W."/>
            <person name="Woyke T."/>
        </authorList>
    </citation>
    <scope>NUCLEOTIDE SEQUENCE [LARGE SCALE GENOMIC DNA]</scope>
    <source>
        <strain evidence="1">IH1</strain>
    </source>
</reference>
<dbReference type="Pfam" id="PF23476">
    <property type="entry name" value="DUF7132"/>
    <property type="match status" value="1"/>
</dbReference>
<dbReference type="InterPro" id="IPR055556">
    <property type="entry name" value="DUF7132"/>
</dbReference>
<dbReference type="Proteomes" id="UP000009296">
    <property type="component" value="Chromosome"/>
</dbReference>
<keyword evidence="2" id="KW-1185">Reference proteome</keyword>
<name>F8AJJ3_METOI</name>
<organism evidence="1 2">
    <name type="scientific">Methanothermococcus okinawensis (strain DSM 14208 / JCM 11175 / IH1)</name>
    <dbReference type="NCBI Taxonomy" id="647113"/>
    <lineage>
        <taxon>Archaea</taxon>
        <taxon>Methanobacteriati</taxon>
        <taxon>Methanobacteriota</taxon>
        <taxon>Methanomada group</taxon>
        <taxon>Methanococci</taxon>
        <taxon>Methanococcales</taxon>
        <taxon>Methanococcaceae</taxon>
        <taxon>Methanothermococcus</taxon>
    </lineage>
</organism>
<dbReference type="AlphaFoldDB" id="F8AJJ3"/>
<dbReference type="OrthoDB" id="84835at2157"/>
<gene>
    <name evidence="1" type="ordered locus">Metok_1211</name>
</gene>
<dbReference type="EMBL" id="CP002792">
    <property type="protein sequence ID" value="AEH07179.1"/>
    <property type="molecule type" value="Genomic_DNA"/>
</dbReference>
<dbReference type="GeneID" id="10773367"/>
<protein>
    <submittedName>
        <fullName evidence="1">Uncharacterized protein</fullName>
    </submittedName>
</protein>
<dbReference type="KEGG" id="mok:Metok_1211"/>
<proteinExistence type="predicted"/>